<name>A0A4Y3RHF7_9ACTN</name>
<reference evidence="1 2" key="1">
    <citation type="submission" date="2019-06" db="EMBL/GenBank/DDBJ databases">
        <title>Whole genome shotgun sequence of Streptomyces gardneri NBRC 12865.</title>
        <authorList>
            <person name="Hosoyama A."/>
            <person name="Uohara A."/>
            <person name="Ohji S."/>
            <person name="Ichikawa N."/>
        </authorList>
    </citation>
    <scope>NUCLEOTIDE SEQUENCE [LARGE SCALE GENOMIC DNA]</scope>
    <source>
        <strain evidence="1 2">NBRC 12865</strain>
    </source>
</reference>
<organism evidence="1 2">
    <name type="scientific">Streptomyces gardneri</name>
    <dbReference type="NCBI Taxonomy" id="66892"/>
    <lineage>
        <taxon>Bacteria</taxon>
        <taxon>Bacillati</taxon>
        <taxon>Actinomycetota</taxon>
        <taxon>Actinomycetes</taxon>
        <taxon>Kitasatosporales</taxon>
        <taxon>Streptomycetaceae</taxon>
        <taxon>Streptomyces</taxon>
    </lineage>
</organism>
<sequence length="54" mass="5827">MRYTGDYNGDGKDDIVTFTHTASADVYVGVSNGSSFGGGQKWHDYFGLPGETTF</sequence>
<dbReference type="SUPFAM" id="SSF69318">
    <property type="entry name" value="Integrin alpha N-terminal domain"/>
    <property type="match status" value="1"/>
</dbReference>
<accession>A0A4Y3RHF7</accession>
<keyword evidence="2" id="KW-1185">Reference proteome</keyword>
<dbReference type="EMBL" id="BJMN01000015">
    <property type="protein sequence ID" value="GEB57102.1"/>
    <property type="molecule type" value="Genomic_DNA"/>
</dbReference>
<gene>
    <name evidence="1" type="ORF">SGA01_27070</name>
</gene>
<protein>
    <submittedName>
        <fullName evidence="1">Uncharacterized protein</fullName>
    </submittedName>
</protein>
<dbReference type="RefSeq" id="WP_229918423.1">
    <property type="nucleotide sequence ID" value="NZ_BJMN01000015.1"/>
</dbReference>
<evidence type="ECO:0000313" key="1">
    <source>
        <dbReference type="EMBL" id="GEB57102.1"/>
    </source>
</evidence>
<evidence type="ECO:0000313" key="2">
    <source>
        <dbReference type="Proteomes" id="UP000315226"/>
    </source>
</evidence>
<dbReference type="Proteomes" id="UP000315226">
    <property type="component" value="Unassembled WGS sequence"/>
</dbReference>
<dbReference type="AlphaFoldDB" id="A0A4Y3RHF7"/>
<comment type="caution">
    <text evidence="1">The sequence shown here is derived from an EMBL/GenBank/DDBJ whole genome shotgun (WGS) entry which is preliminary data.</text>
</comment>
<proteinExistence type="predicted"/>
<dbReference type="InterPro" id="IPR028994">
    <property type="entry name" value="Integrin_alpha_N"/>
</dbReference>